<dbReference type="EMBL" id="DF836673">
    <property type="protein sequence ID" value="GAN10662.1"/>
    <property type="molecule type" value="Genomic_DNA"/>
</dbReference>
<name>A0A0C9N3M7_9FUNG</name>
<dbReference type="Gene3D" id="3.40.50.1010">
    <property type="entry name" value="5'-nuclease"/>
    <property type="match status" value="1"/>
</dbReference>
<dbReference type="OrthoDB" id="372421at2759"/>
<sequence>MTLKTDRAFYKKTRSNTIIKLVREQYLRNDIPCLSESCTSAKCNNIGRQAALLSSAADHYIVPDTSVIMRYLEILEQDQITDIIWSQTVTINLQQHDKSKTYKSLREITNDPRKKSIMFYNEIFEETKVLRVPAESSTMRDWRAHCQLALWYDTHLNHTKKIILLSELVHTHDDTPSNVVVMTTRQYLDTYYKHDAVLQNLVHVLADVVLEDNEDGKIRIASKKLGGLSTVNTAVSGYSE</sequence>
<dbReference type="STRING" id="91626.A0A0C9N3M7"/>
<dbReference type="AlphaFoldDB" id="A0A0C9N3M7"/>
<evidence type="ECO:0000313" key="1">
    <source>
        <dbReference type="EMBL" id="GAN10662.1"/>
    </source>
</evidence>
<keyword evidence="2" id="KW-1185">Reference proteome</keyword>
<dbReference type="Proteomes" id="UP000053815">
    <property type="component" value="Unassembled WGS sequence"/>
</dbReference>
<organism evidence="1">
    <name type="scientific">Mucor ambiguus</name>
    <dbReference type="NCBI Taxonomy" id="91626"/>
    <lineage>
        <taxon>Eukaryota</taxon>
        <taxon>Fungi</taxon>
        <taxon>Fungi incertae sedis</taxon>
        <taxon>Mucoromycota</taxon>
        <taxon>Mucoromycotina</taxon>
        <taxon>Mucoromycetes</taxon>
        <taxon>Mucorales</taxon>
        <taxon>Mucorineae</taxon>
        <taxon>Mucoraceae</taxon>
        <taxon>Mucor</taxon>
    </lineage>
</organism>
<protein>
    <recommendedName>
        <fullName evidence="3">PIN domain-containing protein</fullName>
    </recommendedName>
</protein>
<evidence type="ECO:0000313" key="2">
    <source>
        <dbReference type="Proteomes" id="UP000053815"/>
    </source>
</evidence>
<evidence type="ECO:0008006" key="3">
    <source>
        <dbReference type="Google" id="ProtNLM"/>
    </source>
</evidence>
<accession>A0A0C9N3M7</accession>
<proteinExistence type="predicted"/>
<feature type="non-terminal residue" evidence="1">
    <location>
        <position position="240"/>
    </location>
</feature>
<gene>
    <name evidence="1" type="ORF">MAM1_0384d10207</name>
</gene>
<reference evidence="1" key="1">
    <citation type="submission" date="2014-09" db="EMBL/GenBank/DDBJ databases">
        <title>Draft genome sequence of an oleaginous Mucoromycotina fungus Mucor ambiguus NBRC6742.</title>
        <authorList>
            <person name="Takeda I."/>
            <person name="Yamane N."/>
            <person name="Morita T."/>
            <person name="Tamano K."/>
            <person name="Machida M."/>
            <person name="Baker S."/>
            <person name="Koike H."/>
        </authorList>
    </citation>
    <scope>NUCLEOTIDE SEQUENCE</scope>
    <source>
        <strain evidence="1">NBRC 6742</strain>
    </source>
</reference>
<dbReference type="CDD" id="cd09862">
    <property type="entry name" value="PIN_Rrp44-like"/>
    <property type="match status" value="1"/>
</dbReference>